<dbReference type="Proteomes" id="UP000257109">
    <property type="component" value="Unassembled WGS sequence"/>
</dbReference>
<reference evidence="1" key="1">
    <citation type="submission" date="2018-05" db="EMBL/GenBank/DDBJ databases">
        <title>Draft genome of Mucuna pruriens seed.</title>
        <authorList>
            <person name="Nnadi N.E."/>
            <person name="Vos R."/>
            <person name="Hasami M.H."/>
            <person name="Devisetty U.K."/>
            <person name="Aguiy J.C."/>
        </authorList>
    </citation>
    <scope>NUCLEOTIDE SEQUENCE [LARGE SCALE GENOMIC DNA]</scope>
    <source>
        <strain evidence="1">JCA_2017</strain>
    </source>
</reference>
<sequence>MPKINNINTLQIDNATLELNNASESYFEEEALVEMERLLEQERPKLQFGTEELETINLGKEEEKQEI</sequence>
<proteinExistence type="predicted"/>
<keyword evidence="2" id="KW-1185">Reference proteome</keyword>
<name>A0A371FXD8_MUCPR</name>
<dbReference type="EMBL" id="QJKJ01007521">
    <property type="protein sequence ID" value="RDX82880.1"/>
    <property type="molecule type" value="Genomic_DNA"/>
</dbReference>
<dbReference type="AlphaFoldDB" id="A0A371FXD8"/>
<protein>
    <submittedName>
        <fullName evidence="1">Uncharacterized protein</fullName>
    </submittedName>
</protein>
<gene>
    <name evidence="1" type="ORF">CR513_36281</name>
</gene>
<evidence type="ECO:0000313" key="2">
    <source>
        <dbReference type="Proteomes" id="UP000257109"/>
    </source>
</evidence>
<organism evidence="1 2">
    <name type="scientific">Mucuna pruriens</name>
    <name type="common">Velvet bean</name>
    <name type="synonym">Dolichos pruriens</name>
    <dbReference type="NCBI Taxonomy" id="157652"/>
    <lineage>
        <taxon>Eukaryota</taxon>
        <taxon>Viridiplantae</taxon>
        <taxon>Streptophyta</taxon>
        <taxon>Embryophyta</taxon>
        <taxon>Tracheophyta</taxon>
        <taxon>Spermatophyta</taxon>
        <taxon>Magnoliopsida</taxon>
        <taxon>eudicotyledons</taxon>
        <taxon>Gunneridae</taxon>
        <taxon>Pentapetalae</taxon>
        <taxon>rosids</taxon>
        <taxon>fabids</taxon>
        <taxon>Fabales</taxon>
        <taxon>Fabaceae</taxon>
        <taxon>Papilionoideae</taxon>
        <taxon>50 kb inversion clade</taxon>
        <taxon>NPAAA clade</taxon>
        <taxon>indigoferoid/millettioid clade</taxon>
        <taxon>Phaseoleae</taxon>
        <taxon>Mucuna</taxon>
    </lineage>
</organism>
<accession>A0A371FXD8</accession>
<comment type="caution">
    <text evidence="1">The sequence shown here is derived from an EMBL/GenBank/DDBJ whole genome shotgun (WGS) entry which is preliminary data.</text>
</comment>
<evidence type="ECO:0000313" key="1">
    <source>
        <dbReference type="EMBL" id="RDX82880.1"/>
    </source>
</evidence>
<feature type="non-terminal residue" evidence="1">
    <location>
        <position position="1"/>
    </location>
</feature>